<feature type="transmembrane region" description="Helical" evidence="6">
    <location>
        <begin position="374"/>
        <end position="392"/>
    </location>
</feature>
<keyword evidence="8" id="KW-1185">Reference proteome</keyword>
<feature type="transmembrane region" description="Helical" evidence="6">
    <location>
        <begin position="163"/>
        <end position="180"/>
    </location>
</feature>
<evidence type="ECO:0000313" key="8">
    <source>
        <dbReference type="Proteomes" id="UP000194143"/>
    </source>
</evidence>
<evidence type="ECO:0000256" key="5">
    <source>
        <dbReference type="ARBA" id="ARBA00023136"/>
    </source>
</evidence>
<feature type="transmembrane region" description="Helical" evidence="6">
    <location>
        <begin position="398"/>
        <end position="419"/>
    </location>
</feature>
<feature type="transmembrane region" description="Helical" evidence="6">
    <location>
        <begin position="341"/>
        <end position="367"/>
    </location>
</feature>
<dbReference type="Pfam" id="PF13440">
    <property type="entry name" value="Polysacc_synt_3"/>
    <property type="match status" value="1"/>
</dbReference>
<name>A0A1W6WVG8_BACTU</name>
<dbReference type="PANTHER" id="PTHR30250">
    <property type="entry name" value="PST FAMILY PREDICTED COLANIC ACID TRANSPORTER"/>
    <property type="match status" value="1"/>
</dbReference>
<feature type="transmembrane region" description="Helical" evidence="6">
    <location>
        <begin position="131"/>
        <end position="151"/>
    </location>
</feature>
<dbReference type="PANTHER" id="PTHR30250:SF11">
    <property type="entry name" value="O-ANTIGEN TRANSPORTER-RELATED"/>
    <property type="match status" value="1"/>
</dbReference>
<proteinExistence type="predicted"/>
<keyword evidence="2" id="KW-1003">Cell membrane</keyword>
<dbReference type="AlphaFoldDB" id="A0A1W6WVG8"/>
<feature type="transmembrane region" description="Helical" evidence="6">
    <location>
        <begin position="61"/>
        <end position="81"/>
    </location>
</feature>
<feature type="transmembrane region" description="Helical" evidence="6">
    <location>
        <begin position="93"/>
        <end position="119"/>
    </location>
</feature>
<evidence type="ECO:0000256" key="6">
    <source>
        <dbReference type="SAM" id="Phobius"/>
    </source>
</evidence>
<sequence>MLRIKVQKDFSKLWINAKKINFFHLLSANLLVQLVGFGGQIFLTRILPVEDIGRIKVLQSYLAILIIIATLGINVAVVKLCSEGKGKQYSENLFIIGLKIGIGFSLIVTIGVFCMTYFSILSKDNLINSNLRYFILQLPFMVFNSIVTYYLQSQLKIKEVSKIQSYSKIFVLFISTLIAAIFGFFGYLVCLVITNSITSVLCIYFVRSELKSLFKIKINFVFVKKILRIGSVSFLTNLLGQLLIYLNIFIMTNFSVNNNELGFYSIAQLIVVSLMIIPNTINQILLPKFSGYTNDIKKAIELFQKAYRKLIICVIGITFLAYLLCPLVIPVVFGEQYHNSIIYLNILLAGFMFWGMYSLKGIFLFAIGAVKYNFYTNLISFLINIILNLILIKHFEVIGAAVATTSTYFLTIFINNYYYNKVIKNLL</sequence>
<feature type="transmembrane region" description="Helical" evidence="6">
    <location>
        <begin position="262"/>
        <end position="285"/>
    </location>
</feature>
<protein>
    <submittedName>
        <fullName evidence="7">Uncharacterized protein</fullName>
    </submittedName>
</protein>
<keyword evidence="5 6" id="KW-0472">Membrane</keyword>
<comment type="subcellular location">
    <subcellularLocation>
        <location evidence="1">Cell membrane</location>
        <topology evidence="1">Multi-pass membrane protein</topology>
    </subcellularLocation>
</comment>
<keyword evidence="4 6" id="KW-1133">Transmembrane helix</keyword>
<feature type="transmembrane region" description="Helical" evidence="6">
    <location>
        <begin position="226"/>
        <end position="250"/>
    </location>
</feature>
<feature type="transmembrane region" description="Helical" evidence="6">
    <location>
        <begin position="21"/>
        <end position="41"/>
    </location>
</feature>
<dbReference type="GO" id="GO:0005886">
    <property type="term" value="C:plasma membrane"/>
    <property type="evidence" value="ECO:0007669"/>
    <property type="project" value="UniProtKB-SubCell"/>
</dbReference>
<evidence type="ECO:0000313" key="7">
    <source>
        <dbReference type="EMBL" id="ARP60588.1"/>
    </source>
</evidence>
<feature type="transmembrane region" description="Helical" evidence="6">
    <location>
        <begin position="186"/>
        <end position="206"/>
    </location>
</feature>
<dbReference type="RefSeq" id="WP_000944344.1">
    <property type="nucleotide sequence ID" value="NZ_CP021061.1"/>
</dbReference>
<dbReference type="InterPro" id="IPR050833">
    <property type="entry name" value="Poly_Biosynth_Transport"/>
</dbReference>
<evidence type="ECO:0000256" key="2">
    <source>
        <dbReference type="ARBA" id="ARBA00022475"/>
    </source>
</evidence>
<evidence type="ECO:0000256" key="3">
    <source>
        <dbReference type="ARBA" id="ARBA00022692"/>
    </source>
</evidence>
<feature type="transmembrane region" description="Helical" evidence="6">
    <location>
        <begin position="306"/>
        <end position="329"/>
    </location>
</feature>
<reference evidence="7 8" key="1">
    <citation type="submission" date="2017-04" db="EMBL/GenBank/DDBJ databases">
        <title>Complete Genome Sequence of Bacillus thuringiensis type Strain ATCC 10792.</title>
        <authorList>
            <person name="Oh D.-H."/>
            <person name="Park B.-J."/>
            <person name="Shuai W."/>
            <person name="Chelliah R."/>
        </authorList>
    </citation>
    <scope>NUCLEOTIDE SEQUENCE [LARGE SCALE GENOMIC DNA]</scope>
    <source>
        <strain evidence="7 8">ATCC 10792</strain>
    </source>
</reference>
<accession>A0A1W6WVG8</accession>
<evidence type="ECO:0000256" key="4">
    <source>
        <dbReference type="ARBA" id="ARBA00022989"/>
    </source>
</evidence>
<organism evidence="7 8">
    <name type="scientific">Bacillus thuringiensis</name>
    <dbReference type="NCBI Taxonomy" id="1428"/>
    <lineage>
        <taxon>Bacteria</taxon>
        <taxon>Bacillati</taxon>
        <taxon>Bacillota</taxon>
        <taxon>Bacilli</taxon>
        <taxon>Bacillales</taxon>
        <taxon>Bacillaceae</taxon>
        <taxon>Bacillus</taxon>
        <taxon>Bacillus cereus group</taxon>
    </lineage>
</organism>
<evidence type="ECO:0000256" key="1">
    <source>
        <dbReference type="ARBA" id="ARBA00004651"/>
    </source>
</evidence>
<dbReference type="GeneID" id="67469523"/>
<gene>
    <name evidence="7" type="ORF">CAB88_27415</name>
</gene>
<keyword evidence="3 6" id="KW-0812">Transmembrane</keyword>
<dbReference type="Proteomes" id="UP000194143">
    <property type="component" value="Chromosome"/>
</dbReference>
<dbReference type="EMBL" id="CP021061">
    <property type="protein sequence ID" value="ARP60588.1"/>
    <property type="molecule type" value="Genomic_DNA"/>
</dbReference>